<dbReference type="CTD" id="57727"/>
<reference evidence="4" key="1">
    <citation type="submission" date="2025-08" db="UniProtKB">
        <authorList>
            <consortium name="RefSeq"/>
        </authorList>
    </citation>
    <scope>IDENTIFICATION</scope>
    <source>
        <tissue evidence="4">Kidney</tissue>
    </source>
</reference>
<protein>
    <submittedName>
        <fullName evidence="4">Nuclear receptor coactivator 5</fullName>
    </submittedName>
</protein>
<dbReference type="GO" id="GO:0009966">
    <property type="term" value="P:regulation of signal transduction"/>
    <property type="evidence" value="ECO:0007669"/>
    <property type="project" value="TreeGrafter"/>
</dbReference>
<dbReference type="SUPFAM" id="SSF52954">
    <property type="entry name" value="Class II aaRS ABD-related"/>
    <property type="match status" value="1"/>
</dbReference>
<dbReference type="KEGG" id="pvp:105298249"/>
<evidence type="ECO:0000313" key="3">
    <source>
        <dbReference type="Proteomes" id="UP000515202"/>
    </source>
</evidence>
<dbReference type="InterPro" id="IPR052600">
    <property type="entry name" value="Nuc_rcpt_coact/corep"/>
</dbReference>
<dbReference type="PANTHER" id="PTHR23295:SF3">
    <property type="entry name" value="NUCLEAR RECEPTOR COACTIVATOR 5"/>
    <property type="match status" value="1"/>
</dbReference>
<dbReference type="AlphaFoldDB" id="A0A6P6CW58"/>
<dbReference type="RefSeq" id="XP_023391811.1">
    <property type="nucleotide sequence ID" value="XM_023536043.1"/>
</dbReference>
<organism evidence="3 4">
    <name type="scientific">Pteropus vampyrus</name>
    <name type="common">Large flying fox</name>
    <dbReference type="NCBI Taxonomy" id="132908"/>
    <lineage>
        <taxon>Eukaryota</taxon>
        <taxon>Metazoa</taxon>
        <taxon>Chordata</taxon>
        <taxon>Craniata</taxon>
        <taxon>Vertebrata</taxon>
        <taxon>Euteleostomi</taxon>
        <taxon>Mammalia</taxon>
        <taxon>Eutheria</taxon>
        <taxon>Laurasiatheria</taxon>
        <taxon>Chiroptera</taxon>
        <taxon>Yinpterochiroptera</taxon>
        <taxon>Pteropodoidea</taxon>
        <taxon>Pteropodidae</taxon>
        <taxon>Pteropodinae</taxon>
        <taxon>Pteropus</taxon>
    </lineage>
</organism>
<dbReference type="Gene3D" id="3.40.50.800">
    <property type="entry name" value="Anticodon-binding domain"/>
    <property type="match status" value="1"/>
</dbReference>
<proteinExistence type="predicted"/>
<evidence type="ECO:0000313" key="4">
    <source>
        <dbReference type="RefSeq" id="XP_023391811.1"/>
    </source>
</evidence>
<dbReference type="InterPro" id="IPR036621">
    <property type="entry name" value="Anticodon-bd_dom_sf"/>
</dbReference>
<accession>A0A6P6CW58</accession>
<dbReference type="PANTHER" id="PTHR23295">
    <property type="entry name" value="NUCLEAR RECEPTOR COACTIVATOR 5-RELATED"/>
    <property type="match status" value="1"/>
</dbReference>
<evidence type="ECO:0000256" key="1">
    <source>
        <dbReference type="SAM" id="Coils"/>
    </source>
</evidence>
<feature type="compositionally biased region" description="Low complexity" evidence="2">
    <location>
        <begin position="440"/>
        <end position="451"/>
    </location>
</feature>
<dbReference type="Proteomes" id="UP000515202">
    <property type="component" value="Unplaced"/>
</dbReference>
<dbReference type="OrthoDB" id="10044938at2759"/>
<keyword evidence="1" id="KW-0175">Coiled coil</keyword>
<dbReference type="GO" id="GO:0005654">
    <property type="term" value="C:nucleoplasm"/>
    <property type="evidence" value="ECO:0007669"/>
    <property type="project" value="TreeGrafter"/>
</dbReference>
<feature type="compositionally biased region" description="Polar residues" evidence="2">
    <location>
        <begin position="515"/>
        <end position="531"/>
    </location>
</feature>
<feature type="compositionally biased region" description="Basic and acidic residues" evidence="2">
    <location>
        <begin position="11"/>
        <end position="72"/>
    </location>
</feature>
<dbReference type="GeneID" id="105298249"/>
<sequence length="573" mass="64518">MNTAPSRPSPTRRDPYGFGDSRDTRRDRSPIRGSPRREPRDGRNGRDARDSRDLRDHRDRDIRDHRDSRSMRDARDMRDLRDLRDLRDSRDFRDHRDPMYDRYRDMRDSRDPMYRRESSYDRYLRMDDYCRRKDDSYFDRYRDNFDGRGPPGPESQSRAKGKVTETVYSCYCLHRSTYSWLRYSIVQMRSWSGSAHLDSVCFYRDYAESVGRKVRDLGMVVDLIFLNTEVSLSQALEDVSRGGSPFAIVITQQHQIHRSCTVNIMFGTPQEHRNMPQADAMVLVARNYERYKNECREKEREEIARQAAKMANEAILQERERGGPEEGVRGGHPPAIQSLINLLADNRYLTAEETDKIINYLRERKERLMRSSTDSLPGPISRQPLGATSGASLKTQPSSQPLQSGQVLPSATPTPAAPPTSQQELQAKILSLFNSGTVAANSSSASPSVAAGNTQNQNFSTAANSQPQQRSQASGNQPPNILGQAGSARNMGPRPGAPSQGLFGQPSSRLAPASNIASQRPMSSTGINFDNPSVQKALDTLIQSGPALSHLVSQTTAQVGRPQAPMGSYQRHY</sequence>
<feature type="region of interest" description="Disordered" evidence="2">
    <location>
        <begin position="369"/>
        <end position="422"/>
    </location>
</feature>
<name>A0A6P6CW58_PTEVA</name>
<feature type="region of interest" description="Disordered" evidence="2">
    <location>
        <begin position="440"/>
        <end position="531"/>
    </location>
</feature>
<feature type="region of interest" description="Disordered" evidence="2">
    <location>
        <begin position="554"/>
        <end position="573"/>
    </location>
</feature>
<keyword evidence="3" id="KW-1185">Reference proteome</keyword>
<gene>
    <name evidence="4" type="primary">NCOA5</name>
</gene>
<feature type="coiled-coil region" evidence="1">
    <location>
        <begin position="281"/>
        <end position="313"/>
    </location>
</feature>
<feature type="region of interest" description="Disordered" evidence="2">
    <location>
        <begin position="1"/>
        <end position="72"/>
    </location>
</feature>
<feature type="compositionally biased region" description="Polar residues" evidence="2">
    <location>
        <begin position="389"/>
        <end position="407"/>
    </location>
</feature>
<keyword evidence="4" id="KW-0675">Receptor</keyword>
<evidence type="ECO:0000256" key="2">
    <source>
        <dbReference type="SAM" id="MobiDB-lite"/>
    </source>
</evidence>
<feature type="compositionally biased region" description="Polar residues" evidence="2">
    <location>
        <begin position="452"/>
        <end position="479"/>
    </location>
</feature>